<evidence type="ECO:0000313" key="3">
    <source>
        <dbReference type="EMBL" id="WVN86193.1"/>
    </source>
</evidence>
<dbReference type="RefSeq" id="XP_066066893.1">
    <property type="nucleotide sequence ID" value="XM_066210796.1"/>
</dbReference>
<accession>A0A1E3ICE8</accession>
<dbReference type="OrthoDB" id="3597994at2759"/>
<dbReference type="Proteomes" id="UP000094043">
    <property type="component" value="Chromosome 2"/>
</dbReference>
<feature type="compositionally biased region" description="Basic and acidic residues" evidence="1">
    <location>
        <begin position="155"/>
        <end position="165"/>
    </location>
</feature>
<dbReference type="GeneID" id="91085567"/>
<gene>
    <name evidence="3" type="ORF">L203_101354</name>
</gene>
<keyword evidence="2" id="KW-1133">Transmembrane helix</keyword>
<dbReference type="AlphaFoldDB" id="A0A1E3ICE8"/>
<keyword evidence="2" id="KW-0472">Membrane</keyword>
<evidence type="ECO:0000256" key="2">
    <source>
        <dbReference type="SAM" id="Phobius"/>
    </source>
</evidence>
<protein>
    <submittedName>
        <fullName evidence="3">Uncharacterized protein</fullName>
    </submittedName>
</protein>
<reference evidence="3" key="2">
    <citation type="journal article" date="2022" name="Elife">
        <title>Obligate sexual reproduction of a homothallic fungus closely related to the Cryptococcus pathogenic species complex.</title>
        <authorList>
            <person name="Passer A.R."/>
            <person name="Clancey S.A."/>
            <person name="Shea T."/>
            <person name="David-Palma M."/>
            <person name="Averette A.F."/>
            <person name="Boekhout T."/>
            <person name="Porcel B.M."/>
            <person name="Nowrousian M."/>
            <person name="Cuomo C.A."/>
            <person name="Sun S."/>
            <person name="Heitman J."/>
            <person name="Coelho M.A."/>
        </authorList>
    </citation>
    <scope>NUCLEOTIDE SEQUENCE</scope>
    <source>
        <strain evidence="3">CBS 7841</strain>
    </source>
</reference>
<feature type="compositionally biased region" description="Pro residues" evidence="1">
    <location>
        <begin position="1"/>
        <end position="11"/>
    </location>
</feature>
<dbReference type="KEGG" id="cdep:91085567"/>
<feature type="region of interest" description="Disordered" evidence="1">
    <location>
        <begin position="1"/>
        <end position="20"/>
    </location>
</feature>
<reference evidence="3" key="1">
    <citation type="submission" date="2016-06" db="EMBL/GenBank/DDBJ databases">
        <authorList>
            <person name="Cuomo C."/>
            <person name="Litvintseva A."/>
            <person name="Heitman J."/>
            <person name="Chen Y."/>
            <person name="Sun S."/>
            <person name="Springer D."/>
            <person name="Dromer F."/>
            <person name="Young S."/>
            <person name="Zeng Q."/>
            <person name="Chapman S."/>
            <person name="Gujja S."/>
            <person name="Saif S."/>
            <person name="Birren B."/>
        </authorList>
    </citation>
    <scope>NUCLEOTIDE SEQUENCE</scope>
    <source>
        <strain evidence="3">CBS 7841</strain>
    </source>
</reference>
<feature type="transmembrane region" description="Helical" evidence="2">
    <location>
        <begin position="91"/>
        <end position="114"/>
    </location>
</feature>
<dbReference type="VEuPathDB" id="FungiDB:L203_04286"/>
<organism evidence="3 4">
    <name type="scientific">Cryptococcus depauperatus CBS 7841</name>
    <dbReference type="NCBI Taxonomy" id="1295531"/>
    <lineage>
        <taxon>Eukaryota</taxon>
        <taxon>Fungi</taxon>
        <taxon>Dikarya</taxon>
        <taxon>Basidiomycota</taxon>
        <taxon>Agaricomycotina</taxon>
        <taxon>Tremellomycetes</taxon>
        <taxon>Tremellales</taxon>
        <taxon>Cryptococcaceae</taxon>
        <taxon>Cryptococcus</taxon>
    </lineage>
</organism>
<dbReference type="EMBL" id="CP143785">
    <property type="protein sequence ID" value="WVN86193.1"/>
    <property type="molecule type" value="Genomic_DNA"/>
</dbReference>
<keyword evidence="4" id="KW-1185">Reference proteome</keyword>
<proteinExistence type="predicted"/>
<feature type="transmembrane region" description="Helical" evidence="2">
    <location>
        <begin position="66"/>
        <end position="85"/>
    </location>
</feature>
<name>A0A1E3ICE8_9TREE</name>
<reference evidence="3" key="3">
    <citation type="submission" date="2024-01" db="EMBL/GenBank/DDBJ databases">
        <authorList>
            <person name="Coelho M.A."/>
            <person name="David-Palma M."/>
            <person name="Shea T."/>
            <person name="Sun S."/>
            <person name="Cuomo C.A."/>
            <person name="Heitman J."/>
        </authorList>
    </citation>
    <scope>NUCLEOTIDE SEQUENCE</scope>
    <source>
        <strain evidence="3">CBS 7841</strain>
    </source>
</reference>
<feature type="region of interest" description="Disordered" evidence="1">
    <location>
        <begin position="138"/>
        <end position="165"/>
    </location>
</feature>
<sequence>MPSQPTSPTPKQPTDTSSRLSNAQTNLSYLLLGPRASVAPASLKTRSLLKTTRYVVRYLFHRLIRYAKYALVGAAIATVGGGLLGSVGSGLAFFAAPGIGVGMAMGVITAMIKFGWRHRGNHLRGGIWDGWQDMKTRAQEERDGAEDEAQDACSEQERQNVENKTTRANVWMRV</sequence>
<evidence type="ECO:0000313" key="4">
    <source>
        <dbReference type="Proteomes" id="UP000094043"/>
    </source>
</evidence>
<keyword evidence="2" id="KW-0812">Transmembrane</keyword>
<evidence type="ECO:0000256" key="1">
    <source>
        <dbReference type="SAM" id="MobiDB-lite"/>
    </source>
</evidence>